<feature type="region of interest" description="Disordered" evidence="8">
    <location>
        <begin position="255"/>
        <end position="281"/>
    </location>
</feature>
<evidence type="ECO:0000256" key="4">
    <source>
        <dbReference type="ARBA" id="ARBA00023125"/>
    </source>
</evidence>
<dbReference type="InterPro" id="IPR036202">
    <property type="entry name" value="TopoI_DNA-bd_euk_N_sf"/>
</dbReference>
<dbReference type="CDD" id="cd00660">
    <property type="entry name" value="Topoisomer_IB_N"/>
    <property type="match status" value="1"/>
</dbReference>
<keyword evidence="5 6" id="KW-0413">Isomerase</keyword>
<proteinExistence type="inferred from homology"/>
<evidence type="ECO:0000256" key="2">
    <source>
        <dbReference type="ARBA" id="ARBA00006645"/>
    </source>
</evidence>
<evidence type="ECO:0000259" key="9">
    <source>
        <dbReference type="SMART" id="SM00435"/>
    </source>
</evidence>
<dbReference type="PANTHER" id="PTHR10290">
    <property type="entry name" value="DNA TOPOISOMERASE I"/>
    <property type="match status" value="1"/>
</dbReference>
<dbReference type="SUPFAM" id="SSF56741">
    <property type="entry name" value="Eukaryotic DNA topoisomerase I, N-terminal DNA-binding fragment"/>
    <property type="match status" value="1"/>
</dbReference>
<dbReference type="Gene3D" id="1.10.10.41">
    <property type="entry name" value="Yeast DNA topoisomerase - domain 1"/>
    <property type="match status" value="1"/>
</dbReference>
<feature type="region of interest" description="Disordered" evidence="8">
    <location>
        <begin position="626"/>
        <end position="652"/>
    </location>
</feature>
<evidence type="ECO:0000256" key="7">
    <source>
        <dbReference type="RuleBase" id="RU365101"/>
    </source>
</evidence>
<dbReference type="Pfam" id="PF14370">
    <property type="entry name" value="Topo_C_assoc"/>
    <property type="match status" value="1"/>
</dbReference>
<dbReference type="VEuPathDB" id="CryptoDB:Vbra_839"/>
<dbReference type="PROSITE" id="PS00176">
    <property type="entry name" value="TOPO_IB_1"/>
    <property type="match status" value="1"/>
</dbReference>
<dbReference type="InterPro" id="IPR013030">
    <property type="entry name" value="DNA_topo_DNA_db_N_dom2"/>
</dbReference>
<dbReference type="InterPro" id="IPR018521">
    <property type="entry name" value="TopoIB_AS"/>
</dbReference>
<dbReference type="FunCoup" id="A0A0G4GX29">
    <property type="interactions" value="291"/>
</dbReference>
<dbReference type="GO" id="GO:0003917">
    <property type="term" value="F:DNA topoisomerase type I (single strand cut, ATP-independent) activity"/>
    <property type="evidence" value="ECO:0007669"/>
    <property type="project" value="UniProtKB-UniRule"/>
</dbReference>
<dbReference type="InterPro" id="IPR013034">
    <property type="entry name" value="DNA_topo_DNA_db_N_dom1"/>
</dbReference>
<keyword evidence="3 6" id="KW-0799">Topoisomerase</keyword>
<dbReference type="InterPro" id="IPR011010">
    <property type="entry name" value="DNA_brk_join_enz"/>
</dbReference>
<feature type="domain" description="DNA topoisomerase I eukaryotic-type" evidence="9">
    <location>
        <begin position="310"/>
        <end position="703"/>
    </location>
</feature>
<dbReference type="InterPro" id="IPR014727">
    <property type="entry name" value="TopoI_cat_a/b-sub_euk"/>
</dbReference>
<evidence type="ECO:0000256" key="6">
    <source>
        <dbReference type="PROSITE-ProRule" id="PRU01382"/>
    </source>
</evidence>
<feature type="compositionally biased region" description="Low complexity" evidence="8">
    <location>
        <begin position="105"/>
        <end position="130"/>
    </location>
</feature>
<dbReference type="InterPro" id="IPR013500">
    <property type="entry name" value="TopoI_cat_euk"/>
</dbReference>
<evidence type="ECO:0000313" key="10">
    <source>
        <dbReference type="EMBL" id="CEM35573.1"/>
    </source>
</evidence>
<dbReference type="InterPro" id="IPR013499">
    <property type="entry name" value="TopoI_euk"/>
</dbReference>
<dbReference type="EC" id="5.6.2.1" evidence="7"/>
<comment type="function">
    <text evidence="7">Releases the supercoiling and torsional tension of DNA introduced during the DNA replication and transcription by transiently cleaving and rejoining one strand of the DNA duplex. Introduces a single-strand break via transesterification at the specific target site 5'-[CT]CCTTp site in duplex DNA. The scissile phosphodiester is attacked by the catalytic tyrosine of the enzyme, resulting in the formation of a DNA-(3'-phosphotyrosyl)-enzyme intermediate and the expulsion of a 5'-OH DNA strand. The free DNA strand then undergoes passage around the unbroken strand thus removing DNA supercoils. Finally, in the religation step, the DNA 5'-OH attacks the covalent intermediate to expel the active-site tyrosine and restore the DNA phosphodiester backbone.</text>
</comment>
<comment type="similarity">
    <text evidence="2 6 7">Belongs to the type IB topoisomerase family.</text>
</comment>
<protein>
    <recommendedName>
        <fullName evidence="7">DNA topoisomerase I</fullName>
        <ecNumber evidence="7">5.6.2.1</ecNumber>
    </recommendedName>
    <alternativeName>
        <fullName evidence="7">DNA topoisomerase 1</fullName>
    </alternativeName>
</protein>
<feature type="compositionally biased region" description="Basic and acidic residues" evidence="8">
    <location>
        <begin position="628"/>
        <end position="652"/>
    </location>
</feature>
<feature type="active site" description="O-(3'-phospho-DNA)-tyrosine intermediate" evidence="6">
    <location>
        <position position="689"/>
    </location>
</feature>
<dbReference type="Gene3D" id="2.170.11.10">
    <property type="entry name" value="DNA Topoisomerase I, domain 2"/>
    <property type="match status" value="1"/>
</dbReference>
<dbReference type="Pfam" id="PF01028">
    <property type="entry name" value="Topoisom_I"/>
    <property type="match status" value="1"/>
</dbReference>
<dbReference type="SUPFAM" id="SSF56349">
    <property type="entry name" value="DNA breaking-rejoining enzymes"/>
    <property type="match status" value="1"/>
</dbReference>
<dbReference type="OMA" id="HRWKEVK"/>
<gene>
    <name evidence="10" type="ORF">Vbra_839</name>
</gene>
<organism evidence="10 11">
    <name type="scientific">Vitrella brassicaformis (strain CCMP3155)</name>
    <dbReference type="NCBI Taxonomy" id="1169540"/>
    <lineage>
        <taxon>Eukaryota</taxon>
        <taxon>Sar</taxon>
        <taxon>Alveolata</taxon>
        <taxon>Colpodellida</taxon>
        <taxon>Vitrellaceae</taxon>
        <taxon>Vitrella</taxon>
    </lineage>
</organism>
<accession>A0A0G4GX29</accession>
<dbReference type="Proteomes" id="UP000041254">
    <property type="component" value="Unassembled WGS sequence"/>
</dbReference>
<dbReference type="Pfam" id="PF02919">
    <property type="entry name" value="Topoisom_I_N"/>
    <property type="match status" value="1"/>
</dbReference>
<dbReference type="GO" id="GO:0006260">
    <property type="term" value="P:DNA replication"/>
    <property type="evidence" value="ECO:0007669"/>
    <property type="project" value="TreeGrafter"/>
</dbReference>
<dbReference type="PROSITE" id="PS52038">
    <property type="entry name" value="TOPO_IB_2"/>
    <property type="match status" value="1"/>
</dbReference>
<dbReference type="EMBL" id="CDMY01000859">
    <property type="protein sequence ID" value="CEM35573.1"/>
    <property type="molecule type" value="Genomic_DNA"/>
</dbReference>
<comment type="catalytic activity">
    <reaction evidence="1 6 7">
        <text>ATP-independent breakage of single-stranded DNA, followed by passage and rejoining.</text>
        <dbReference type="EC" id="5.6.2.1"/>
    </reaction>
</comment>
<dbReference type="OrthoDB" id="47179at2759"/>
<dbReference type="PhylomeDB" id="A0A0G4GX29"/>
<dbReference type="InParanoid" id="A0A0G4GX29"/>
<dbReference type="InterPro" id="IPR008336">
    <property type="entry name" value="TopoI_DNA-bd_euk"/>
</dbReference>
<dbReference type="GO" id="GO:0007059">
    <property type="term" value="P:chromosome segregation"/>
    <property type="evidence" value="ECO:0007669"/>
    <property type="project" value="TreeGrafter"/>
</dbReference>
<dbReference type="GO" id="GO:0006265">
    <property type="term" value="P:DNA topological change"/>
    <property type="evidence" value="ECO:0007669"/>
    <property type="project" value="UniProtKB-UniRule"/>
</dbReference>
<dbReference type="InterPro" id="IPR014711">
    <property type="entry name" value="TopoI_cat_a-hlx-sub_euk"/>
</dbReference>
<feature type="compositionally biased region" description="Basic and acidic residues" evidence="8">
    <location>
        <begin position="75"/>
        <end position="103"/>
    </location>
</feature>
<evidence type="ECO:0000313" key="11">
    <source>
        <dbReference type="Proteomes" id="UP000041254"/>
    </source>
</evidence>
<dbReference type="SMART" id="SM00435">
    <property type="entry name" value="TOPEUc"/>
    <property type="match status" value="1"/>
</dbReference>
<dbReference type="CDD" id="cd00659">
    <property type="entry name" value="Topo_IB_C"/>
    <property type="match status" value="1"/>
</dbReference>
<dbReference type="PRINTS" id="PR00416">
    <property type="entry name" value="EUTPISMRASEI"/>
</dbReference>
<dbReference type="InterPro" id="IPR051062">
    <property type="entry name" value="Topoisomerase_IB"/>
</dbReference>
<dbReference type="GO" id="GO:0003677">
    <property type="term" value="F:DNA binding"/>
    <property type="evidence" value="ECO:0007669"/>
    <property type="project" value="UniProtKB-UniRule"/>
</dbReference>
<dbReference type="Gene3D" id="1.10.132.10">
    <property type="match status" value="1"/>
</dbReference>
<dbReference type="GO" id="GO:0005694">
    <property type="term" value="C:chromosome"/>
    <property type="evidence" value="ECO:0007669"/>
    <property type="project" value="InterPro"/>
</dbReference>
<dbReference type="InterPro" id="IPR001631">
    <property type="entry name" value="TopoI"/>
</dbReference>
<name>A0A0G4GX29_VITBC</name>
<dbReference type="GO" id="GO:0005730">
    <property type="term" value="C:nucleolus"/>
    <property type="evidence" value="ECO:0007669"/>
    <property type="project" value="TreeGrafter"/>
</dbReference>
<evidence type="ECO:0000256" key="3">
    <source>
        <dbReference type="ARBA" id="ARBA00023029"/>
    </source>
</evidence>
<evidence type="ECO:0000256" key="1">
    <source>
        <dbReference type="ARBA" id="ARBA00000213"/>
    </source>
</evidence>
<dbReference type="STRING" id="1169540.A0A0G4GX29"/>
<sequence length="730" mass="82994">MASAGDVHMQDADQPMANGTLPNGPAIKRERDEDDDDMPLGQALRQPAPKKAKVSASPSKDDDDDDDDMPISSSRPKEKPKAAAKRTDNKGDKRKDLKPDKANGARRSPSPSPASSVKANGAARAAPKARATAKPKRVIVKTEADFEPLNCWWEKENLGASKGVKDTTKQWDYLEHHGVIFTPQYEPHGVKIRYDGEPMALPPDAEEVANFWAQQLDGDRVGKEKFRTNFWKAFKSKLPKDHPIKSIDKCDFRPIKQHLDADKERKKNRSKEEKEEEKKQKAAYDAPYQFALVDHIREKIGNFRVEPPGLFMGRGEHPKQGQLKGRIFPEQVTLNLAKDAPVPRIPNDGPPGHAWGDVHHNNTSTWLAWYKDTINGAVKYVFLGAASGFKGMSDFLKYEKARKLKDYIGAIRDDYARKMKSKDQEDRELGTAVYLIDFLALRVGGEKDTEEEADTVGCCSLRKEHITFEDGYKITLDFLGKDSIRYHQTSKIEEIAYHNLKSFCKGKKDDEDIFDIDPARLNKYLKELMPDLSAKVFRTYNASVTLQQQLDKIGEKGVDVSKPDELLSFYNDCNREVAILCNHQRSVPKGHAASMEKAQKKLDELNEDIQEVEDYLEYLRTGKKKKTPKVEKKEEGEKERKPVVKDGMKEDAAKKKLDTLKSQRSKHELTMKMKDDNKAVALSTSKINYMDPRITVAFCKKYEMTIEKVFNKGLRTKFPWAMYSKSDFVF</sequence>
<keyword evidence="11" id="KW-1185">Reference proteome</keyword>
<dbReference type="PANTHER" id="PTHR10290:SF3">
    <property type="entry name" value="DNA TOPOISOMERASE 1"/>
    <property type="match status" value="1"/>
</dbReference>
<reference evidence="10 11" key="1">
    <citation type="submission" date="2014-11" db="EMBL/GenBank/DDBJ databases">
        <authorList>
            <person name="Zhu J."/>
            <person name="Qi W."/>
            <person name="Song R."/>
        </authorList>
    </citation>
    <scope>NUCLEOTIDE SEQUENCE [LARGE SCALE GENOMIC DNA]</scope>
</reference>
<dbReference type="AlphaFoldDB" id="A0A0G4GX29"/>
<evidence type="ECO:0000256" key="5">
    <source>
        <dbReference type="ARBA" id="ARBA00023235"/>
    </source>
</evidence>
<feature type="region of interest" description="Disordered" evidence="8">
    <location>
        <begin position="1"/>
        <end position="136"/>
    </location>
</feature>
<keyword evidence="4 6" id="KW-0238">DNA-binding</keyword>
<evidence type="ECO:0000256" key="8">
    <source>
        <dbReference type="SAM" id="MobiDB-lite"/>
    </source>
</evidence>
<dbReference type="Gene3D" id="3.90.15.10">
    <property type="entry name" value="Topoisomerase I, Chain A, domain 3"/>
    <property type="match status" value="1"/>
</dbReference>
<dbReference type="InterPro" id="IPR025834">
    <property type="entry name" value="TopoI_C_dom"/>
</dbReference>